<keyword evidence="9" id="KW-1185">Reference proteome</keyword>
<comment type="caution">
    <text evidence="8">The sequence shown here is derived from an EMBL/GenBank/DDBJ whole genome shotgun (WGS) entry which is preliminary data.</text>
</comment>
<evidence type="ECO:0000259" key="6">
    <source>
        <dbReference type="SMART" id="SM00062"/>
    </source>
</evidence>
<evidence type="ECO:0000313" key="8">
    <source>
        <dbReference type="EMBL" id="MDR7302132.1"/>
    </source>
</evidence>
<proteinExistence type="inferred from homology"/>
<keyword evidence="3" id="KW-0732">Signal</keyword>
<evidence type="ECO:0000259" key="7">
    <source>
        <dbReference type="SMART" id="SM00079"/>
    </source>
</evidence>
<dbReference type="SMART" id="SM00079">
    <property type="entry name" value="PBPe"/>
    <property type="match status" value="1"/>
</dbReference>
<dbReference type="InterPro" id="IPR018313">
    <property type="entry name" value="SBP_3_CS"/>
</dbReference>
<dbReference type="GO" id="GO:0030313">
    <property type="term" value="C:cell envelope"/>
    <property type="evidence" value="ECO:0007669"/>
    <property type="project" value="UniProtKB-SubCell"/>
</dbReference>
<dbReference type="Pfam" id="PF00497">
    <property type="entry name" value="SBP_bac_3"/>
    <property type="match status" value="1"/>
</dbReference>
<dbReference type="InterPro" id="IPR001320">
    <property type="entry name" value="Iontro_rcpt_C"/>
</dbReference>
<organism evidence="8 9">
    <name type="scientific">Haloactinomyces albus</name>
    <dbReference type="NCBI Taxonomy" id="1352928"/>
    <lineage>
        <taxon>Bacteria</taxon>
        <taxon>Bacillati</taxon>
        <taxon>Actinomycetota</taxon>
        <taxon>Actinomycetes</taxon>
        <taxon>Actinopolysporales</taxon>
        <taxon>Actinopolysporaceae</taxon>
        <taxon>Haloactinomyces</taxon>
    </lineage>
</organism>
<evidence type="ECO:0000256" key="3">
    <source>
        <dbReference type="ARBA" id="ARBA00022729"/>
    </source>
</evidence>
<feature type="region of interest" description="Disordered" evidence="5">
    <location>
        <begin position="1"/>
        <end position="20"/>
    </location>
</feature>
<dbReference type="InterPro" id="IPR001638">
    <property type="entry name" value="Solute-binding_3/MltF_N"/>
</dbReference>
<protein>
    <submittedName>
        <fullName evidence="8">Polar amino acid transport system substrate-binding protein</fullName>
    </submittedName>
</protein>
<dbReference type="PANTHER" id="PTHR35936">
    <property type="entry name" value="MEMBRANE-BOUND LYTIC MUREIN TRANSGLYCOSYLASE F"/>
    <property type="match status" value="1"/>
</dbReference>
<dbReference type="GO" id="GO:0016020">
    <property type="term" value="C:membrane"/>
    <property type="evidence" value="ECO:0007669"/>
    <property type="project" value="InterPro"/>
</dbReference>
<dbReference type="EMBL" id="JAVDXW010000001">
    <property type="protein sequence ID" value="MDR7302132.1"/>
    <property type="molecule type" value="Genomic_DNA"/>
</dbReference>
<evidence type="ECO:0000256" key="5">
    <source>
        <dbReference type="SAM" id="MobiDB-lite"/>
    </source>
</evidence>
<feature type="domain" description="Solute-binding protein family 3/N-terminal" evidence="6">
    <location>
        <begin position="66"/>
        <end position="287"/>
    </location>
</feature>
<evidence type="ECO:0000313" key="9">
    <source>
        <dbReference type="Proteomes" id="UP001180845"/>
    </source>
</evidence>
<dbReference type="SUPFAM" id="SSF53850">
    <property type="entry name" value="Periplasmic binding protein-like II"/>
    <property type="match status" value="1"/>
</dbReference>
<dbReference type="AlphaFoldDB" id="A0AAE3ZC12"/>
<sequence length="289" mass="31271">MNGFLRMAGSQHLDSRRGGDTVARRRTLRAVALVPALALLTAMAGCAESTTSGSSGDGLALTNPGKLTTCTHTDYAPFQFHKNGEIVGFDVELVDLIAEDLGVEQKIVDTPFSGIQSGVALNSGQCDVAAAAMSITPTREENFDFSDPYFEATQALLTPKDSGMTQLSDLRGKKVGVQLATTGEKFARKHAEKNGYTVVQFENLPLMIKAVETNRVDVAINDNSVLAYYTKNNPGVEITNEFTTGDKYGIGVATSDDALLKKVNESLSRLKESGQYDKIYRKWFGKQPE</sequence>
<dbReference type="CDD" id="cd13624">
    <property type="entry name" value="PBP2_Arg_Lys_His"/>
    <property type="match status" value="1"/>
</dbReference>
<reference evidence="8" key="1">
    <citation type="submission" date="2023-07" db="EMBL/GenBank/DDBJ databases">
        <title>Sequencing the genomes of 1000 actinobacteria strains.</title>
        <authorList>
            <person name="Klenk H.-P."/>
        </authorList>
    </citation>
    <scope>NUCLEOTIDE SEQUENCE</scope>
    <source>
        <strain evidence="8">DSM 45977</strain>
    </source>
</reference>
<gene>
    <name evidence="8" type="ORF">JOF55_002313</name>
</gene>
<evidence type="ECO:0000256" key="4">
    <source>
        <dbReference type="RuleBase" id="RU003744"/>
    </source>
</evidence>
<accession>A0AAE3ZC12</accession>
<dbReference type="SMART" id="SM00062">
    <property type="entry name" value="PBPb"/>
    <property type="match status" value="1"/>
</dbReference>
<dbReference type="GO" id="GO:0015276">
    <property type="term" value="F:ligand-gated monoatomic ion channel activity"/>
    <property type="evidence" value="ECO:0007669"/>
    <property type="project" value="InterPro"/>
</dbReference>
<dbReference type="Gene3D" id="3.40.190.10">
    <property type="entry name" value="Periplasmic binding protein-like II"/>
    <property type="match status" value="2"/>
</dbReference>
<evidence type="ECO:0000256" key="1">
    <source>
        <dbReference type="ARBA" id="ARBA00004196"/>
    </source>
</evidence>
<feature type="domain" description="Ionotropic glutamate receptor C-terminal" evidence="7">
    <location>
        <begin position="69"/>
        <end position="286"/>
    </location>
</feature>
<dbReference type="PROSITE" id="PS01039">
    <property type="entry name" value="SBP_BACTERIAL_3"/>
    <property type="match status" value="1"/>
</dbReference>
<evidence type="ECO:0000256" key="2">
    <source>
        <dbReference type="ARBA" id="ARBA00010333"/>
    </source>
</evidence>
<dbReference type="PANTHER" id="PTHR35936:SF17">
    <property type="entry name" value="ARGININE-BINDING EXTRACELLULAR PROTEIN ARTP"/>
    <property type="match status" value="1"/>
</dbReference>
<comment type="subcellular location">
    <subcellularLocation>
        <location evidence="1">Cell envelope</location>
    </subcellularLocation>
</comment>
<comment type="similarity">
    <text evidence="2 4">Belongs to the bacterial solute-binding protein 3 family.</text>
</comment>
<dbReference type="Proteomes" id="UP001180845">
    <property type="component" value="Unassembled WGS sequence"/>
</dbReference>
<name>A0AAE3ZC12_9ACTN</name>